<dbReference type="PANTHER" id="PTHR35848">
    <property type="entry name" value="OXALATE-BINDING PROTEIN"/>
    <property type="match status" value="1"/>
</dbReference>
<protein>
    <recommendedName>
        <fullName evidence="3">Cupin type-2 domain-containing protein</fullName>
    </recommendedName>
</protein>
<dbReference type="CDD" id="cd02224">
    <property type="entry name" value="cupin_SPO2919-like"/>
    <property type="match status" value="1"/>
</dbReference>
<dbReference type="GO" id="GO:0046872">
    <property type="term" value="F:metal ion binding"/>
    <property type="evidence" value="ECO:0007669"/>
    <property type="project" value="UniProtKB-KW"/>
</dbReference>
<feature type="domain" description="Cupin type-2" evidence="3">
    <location>
        <begin position="55"/>
        <end position="126"/>
    </location>
</feature>
<dbReference type="RefSeq" id="WP_061613477.1">
    <property type="nucleotide sequence ID" value="NZ_JEMA01001269.1"/>
</dbReference>
<name>A0A150PXR4_SORCE</name>
<gene>
    <name evidence="4" type="ORF">BE15_12445</name>
</gene>
<evidence type="ECO:0000256" key="2">
    <source>
        <dbReference type="SAM" id="MobiDB-lite"/>
    </source>
</evidence>
<accession>A0A150PXR4</accession>
<feature type="compositionally biased region" description="Low complexity" evidence="2">
    <location>
        <begin position="172"/>
        <end position="182"/>
    </location>
</feature>
<evidence type="ECO:0000313" key="5">
    <source>
        <dbReference type="Proteomes" id="UP000075260"/>
    </source>
</evidence>
<comment type="caution">
    <text evidence="4">The sequence shown here is derived from an EMBL/GenBank/DDBJ whole genome shotgun (WGS) entry which is preliminary data.</text>
</comment>
<dbReference type="InterPro" id="IPR051610">
    <property type="entry name" value="GPI/OXD"/>
</dbReference>
<sequence>MSSNDEQDDPQQIRKPIAVESVPWEEWSEGSRFGSRFRHLTRAVMGKGHHVGVLMEELLPGKQSSPAHYHLLEEEHILILEGRATLRLAEETIEMSAGDYVCFPARQKAGHCLVNTSDAPCRFLVIGEKKPDDVCVYTDSNKILVGSVDEIYDKSQVRAYWHGEETGGDPASPSSSSSSSSS</sequence>
<evidence type="ECO:0000313" key="4">
    <source>
        <dbReference type="EMBL" id="KYF60547.1"/>
    </source>
</evidence>
<proteinExistence type="predicted"/>
<dbReference type="InterPro" id="IPR011051">
    <property type="entry name" value="RmlC_Cupin_sf"/>
</dbReference>
<dbReference type="Pfam" id="PF07883">
    <property type="entry name" value="Cupin_2"/>
    <property type="match status" value="1"/>
</dbReference>
<evidence type="ECO:0000256" key="1">
    <source>
        <dbReference type="ARBA" id="ARBA00022723"/>
    </source>
</evidence>
<feature type="region of interest" description="Disordered" evidence="2">
    <location>
        <begin position="162"/>
        <end position="182"/>
    </location>
</feature>
<evidence type="ECO:0000259" key="3">
    <source>
        <dbReference type="Pfam" id="PF07883"/>
    </source>
</evidence>
<dbReference type="EMBL" id="JEMA01001269">
    <property type="protein sequence ID" value="KYF60547.1"/>
    <property type="molecule type" value="Genomic_DNA"/>
</dbReference>
<dbReference type="InterPro" id="IPR013096">
    <property type="entry name" value="Cupin_2"/>
</dbReference>
<dbReference type="InterPro" id="IPR014710">
    <property type="entry name" value="RmlC-like_jellyroll"/>
</dbReference>
<dbReference type="Proteomes" id="UP000075260">
    <property type="component" value="Unassembled WGS sequence"/>
</dbReference>
<dbReference type="PANTHER" id="PTHR35848:SF9">
    <property type="entry name" value="SLL1358 PROTEIN"/>
    <property type="match status" value="1"/>
</dbReference>
<reference evidence="4 5" key="1">
    <citation type="submission" date="2014-02" db="EMBL/GenBank/DDBJ databases">
        <title>The small core and large imbalanced accessory genome model reveals a collaborative survival strategy of Sorangium cellulosum strains in nature.</title>
        <authorList>
            <person name="Han K."/>
            <person name="Peng R."/>
            <person name="Blom J."/>
            <person name="Li Y.-Z."/>
        </authorList>
    </citation>
    <scope>NUCLEOTIDE SEQUENCE [LARGE SCALE GENOMIC DNA]</scope>
    <source>
        <strain evidence="4 5">So0008-312</strain>
    </source>
</reference>
<dbReference type="AlphaFoldDB" id="A0A150PXR4"/>
<keyword evidence="1" id="KW-0479">Metal-binding</keyword>
<organism evidence="4 5">
    <name type="scientific">Sorangium cellulosum</name>
    <name type="common">Polyangium cellulosum</name>
    <dbReference type="NCBI Taxonomy" id="56"/>
    <lineage>
        <taxon>Bacteria</taxon>
        <taxon>Pseudomonadati</taxon>
        <taxon>Myxococcota</taxon>
        <taxon>Polyangia</taxon>
        <taxon>Polyangiales</taxon>
        <taxon>Polyangiaceae</taxon>
        <taxon>Sorangium</taxon>
    </lineage>
</organism>
<dbReference type="Gene3D" id="2.60.120.10">
    <property type="entry name" value="Jelly Rolls"/>
    <property type="match status" value="1"/>
</dbReference>
<dbReference type="SUPFAM" id="SSF51182">
    <property type="entry name" value="RmlC-like cupins"/>
    <property type="match status" value="1"/>
</dbReference>